<dbReference type="PROSITE" id="PS50887">
    <property type="entry name" value="GGDEF"/>
    <property type="match status" value="1"/>
</dbReference>
<evidence type="ECO:0000313" key="3">
    <source>
        <dbReference type="EMBL" id="OIQ80816.1"/>
    </source>
</evidence>
<name>A0A1J5QBM6_9ZZZZ</name>
<dbReference type="Gene3D" id="3.30.70.270">
    <property type="match status" value="1"/>
</dbReference>
<dbReference type="InterPro" id="IPR000160">
    <property type="entry name" value="GGDEF_dom"/>
</dbReference>
<dbReference type="InterPro" id="IPR043128">
    <property type="entry name" value="Rev_trsase/Diguanyl_cyclase"/>
</dbReference>
<dbReference type="AlphaFoldDB" id="A0A1J5QBM6"/>
<accession>A0A1J5QBM6</accession>
<organism evidence="3">
    <name type="scientific">mine drainage metagenome</name>
    <dbReference type="NCBI Taxonomy" id="410659"/>
    <lineage>
        <taxon>unclassified sequences</taxon>
        <taxon>metagenomes</taxon>
        <taxon>ecological metagenomes</taxon>
    </lineage>
</organism>
<protein>
    <submittedName>
        <fullName evidence="3">RNase II stability modulator</fullName>
    </submittedName>
</protein>
<evidence type="ECO:0000259" key="2">
    <source>
        <dbReference type="PROSITE" id="PS50887"/>
    </source>
</evidence>
<evidence type="ECO:0000256" key="1">
    <source>
        <dbReference type="SAM" id="MobiDB-lite"/>
    </source>
</evidence>
<dbReference type="InterPro" id="IPR029787">
    <property type="entry name" value="Nucleotide_cyclase"/>
</dbReference>
<dbReference type="PANTHER" id="PTHR46663">
    <property type="entry name" value="DIGUANYLATE CYCLASE DGCT-RELATED"/>
    <property type="match status" value="1"/>
</dbReference>
<comment type="caution">
    <text evidence="3">The sequence shown here is derived from an EMBL/GenBank/DDBJ whole genome shotgun (WGS) entry which is preliminary data.</text>
</comment>
<reference evidence="3" key="1">
    <citation type="submission" date="2016-10" db="EMBL/GenBank/DDBJ databases">
        <title>Sequence of Gallionella enrichment culture.</title>
        <authorList>
            <person name="Poehlein A."/>
            <person name="Muehling M."/>
            <person name="Daniel R."/>
        </authorList>
    </citation>
    <scope>NUCLEOTIDE SEQUENCE</scope>
</reference>
<dbReference type="SUPFAM" id="SSF55073">
    <property type="entry name" value="Nucleotide cyclase"/>
    <property type="match status" value="1"/>
</dbReference>
<dbReference type="EMBL" id="MLJW01001008">
    <property type="protein sequence ID" value="OIQ80816.1"/>
    <property type="molecule type" value="Genomic_DNA"/>
</dbReference>
<feature type="region of interest" description="Disordered" evidence="1">
    <location>
        <begin position="75"/>
        <end position="99"/>
    </location>
</feature>
<sequence length="99" mass="10331">MGGDECAVIVEGDDGPSGAADALLRRVAHIVHEPFALDGGAARVGMSVGMARFPDDGDDRAALLAHADARMYRAKTRRRAPQGGQKEPGAWPGQETCSS</sequence>
<feature type="domain" description="GGDEF" evidence="2">
    <location>
        <begin position="1"/>
        <end position="87"/>
    </location>
</feature>
<dbReference type="Pfam" id="PF00990">
    <property type="entry name" value="GGDEF"/>
    <property type="match status" value="1"/>
</dbReference>
<dbReference type="PANTHER" id="PTHR46663:SF2">
    <property type="entry name" value="GGDEF DOMAIN-CONTAINING PROTEIN"/>
    <property type="match status" value="1"/>
</dbReference>
<gene>
    <name evidence="3" type="ORF">GALL_374270</name>
</gene>
<proteinExistence type="predicted"/>
<dbReference type="InterPro" id="IPR052163">
    <property type="entry name" value="DGC-Regulatory_Protein"/>
</dbReference>